<name>A0ABT0A6I4_9GAMM</name>
<dbReference type="Proteomes" id="UP001165423">
    <property type="component" value="Unassembled WGS sequence"/>
</dbReference>
<dbReference type="InterPro" id="IPR011250">
    <property type="entry name" value="OMP/PagP_B-barrel"/>
</dbReference>
<reference evidence="2 3" key="1">
    <citation type="submission" date="2022-03" db="EMBL/GenBank/DDBJ databases">
        <title>Luteimonas soily sp. nov., a novel bacterium isolated from the soil.</title>
        <authorList>
            <person name="Zhang X."/>
        </authorList>
    </citation>
    <scope>NUCLEOTIDE SEQUENCE [LARGE SCALE GENOMIC DNA]</scope>
    <source>
        <strain evidence="2 3">50</strain>
    </source>
</reference>
<evidence type="ECO:0000313" key="3">
    <source>
        <dbReference type="Proteomes" id="UP001165423"/>
    </source>
</evidence>
<dbReference type="PANTHER" id="PTHR36920">
    <property type="match status" value="1"/>
</dbReference>
<sequence>MQSFRTPRRLLLSAMGIAIATSFATAPVFAQDAGTTAGKHFAIVGGYAHQEPTGNADINGSEADFDGSGAGTLSASYYINDNVAIEGWGAINKFDHRVTTAADGKIATVSSQPYALSAQYHFREADATVRPFVGLGYFQSNISDEDQDNIGPYADHHIGVSTPKGAIGTVGVDLNFTPNVFARADARFLKGSSDIAVDGTKAGEADMDPVVVGVGVGARF</sequence>
<dbReference type="EMBL" id="JALGCL010000004">
    <property type="protein sequence ID" value="MCJ0826609.1"/>
    <property type="molecule type" value="Genomic_DNA"/>
</dbReference>
<proteinExistence type="predicted"/>
<gene>
    <name evidence="2" type="ORF">MQC88_11710</name>
</gene>
<keyword evidence="1" id="KW-0732">Signal</keyword>
<dbReference type="Pfam" id="PF03922">
    <property type="entry name" value="OmpW"/>
    <property type="match status" value="1"/>
</dbReference>
<dbReference type="PANTHER" id="PTHR36920:SF1">
    <property type="entry name" value="OUTER MEMBRANE PROTEIN W"/>
    <property type="match status" value="1"/>
</dbReference>
<protein>
    <submittedName>
        <fullName evidence="2">Outer membrane beta-barrel protein</fullName>
    </submittedName>
</protein>
<feature type="chain" id="PRO_5046230905" evidence="1">
    <location>
        <begin position="31"/>
        <end position="220"/>
    </location>
</feature>
<dbReference type="SUPFAM" id="SSF56925">
    <property type="entry name" value="OMPA-like"/>
    <property type="match status" value="1"/>
</dbReference>
<keyword evidence="3" id="KW-1185">Reference proteome</keyword>
<organism evidence="2 3">
    <name type="scientific">Cognatiluteimonas sedimenti</name>
    <dbReference type="NCBI Taxonomy" id="2927791"/>
    <lineage>
        <taxon>Bacteria</taxon>
        <taxon>Pseudomonadati</taxon>
        <taxon>Pseudomonadota</taxon>
        <taxon>Gammaproteobacteria</taxon>
        <taxon>Lysobacterales</taxon>
        <taxon>Lysobacteraceae</taxon>
        <taxon>Cognatiluteimonas</taxon>
    </lineage>
</organism>
<accession>A0ABT0A6I4</accession>
<evidence type="ECO:0000313" key="2">
    <source>
        <dbReference type="EMBL" id="MCJ0826609.1"/>
    </source>
</evidence>
<dbReference type="InterPro" id="IPR005618">
    <property type="entry name" value="OMPW"/>
</dbReference>
<comment type="caution">
    <text evidence="2">The sequence shown here is derived from an EMBL/GenBank/DDBJ whole genome shotgun (WGS) entry which is preliminary data.</text>
</comment>
<feature type="signal peptide" evidence="1">
    <location>
        <begin position="1"/>
        <end position="30"/>
    </location>
</feature>
<dbReference type="RefSeq" id="WP_243322260.1">
    <property type="nucleotide sequence ID" value="NZ_JALGCL010000004.1"/>
</dbReference>
<dbReference type="Gene3D" id="2.40.160.20">
    <property type="match status" value="1"/>
</dbReference>
<evidence type="ECO:0000256" key="1">
    <source>
        <dbReference type="SAM" id="SignalP"/>
    </source>
</evidence>